<name>F4GZH6_CELFA</name>
<accession>F4GZH6</accession>
<dbReference type="Proteomes" id="UP000008460">
    <property type="component" value="Chromosome"/>
</dbReference>
<organism evidence="1 2">
    <name type="scientific">Cellulomonas fimi (strain ATCC 484 / DSM 20113 / JCM 1341 / CCUG 24087 / LMG 16345 / NBRC 15513 / NCIMB 8980 / NCTC 7547 / NRS-133)</name>
    <dbReference type="NCBI Taxonomy" id="590998"/>
    <lineage>
        <taxon>Bacteria</taxon>
        <taxon>Bacillati</taxon>
        <taxon>Actinomycetota</taxon>
        <taxon>Actinomycetes</taxon>
        <taxon>Micrococcales</taxon>
        <taxon>Cellulomonadaceae</taxon>
        <taxon>Cellulomonas</taxon>
    </lineage>
</organism>
<evidence type="ECO:0000313" key="2">
    <source>
        <dbReference type="Proteomes" id="UP000008460"/>
    </source>
</evidence>
<dbReference type="AlphaFoldDB" id="F4GZH6"/>
<dbReference type="eggNOG" id="ENOG502ZN0Y">
    <property type="taxonomic scope" value="Bacteria"/>
</dbReference>
<dbReference type="HOGENOM" id="CLU_1515263_0_0_11"/>
<dbReference type="RefSeq" id="WP_013769926.1">
    <property type="nucleotide sequence ID" value="NC_015514.1"/>
</dbReference>
<keyword evidence="2" id="KW-1185">Reference proteome</keyword>
<protein>
    <submittedName>
        <fullName evidence="1">Uncharacterized protein</fullName>
    </submittedName>
</protein>
<reference evidence="1 2" key="1">
    <citation type="submission" date="2011-04" db="EMBL/GenBank/DDBJ databases">
        <title>Complete sequence of Cellulomonas fimi ATCC 484.</title>
        <authorList>
            <consortium name="US DOE Joint Genome Institute"/>
            <person name="Lucas S."/>
            <person name="Han J."/>
            <person name="Lapidus A."/>
            <person name="Cheng J.-F."/>
            <person name="Goodwin L."/>
            <person name="Pitluck S."/>
            <person name="Peters L."/>
            <person name="Chertkov O."/>
            <person name="Detter J.C."/>
            <person name="Han C."/>
            <person name="Tapia R."/>
            <person name="Land M."/>
            <person name="Hauser L."/>
            <person name="Kyrpides N."/>
            <person name="Ivanova N."/>
            <person name="Ovchinnikova G."/>
            <person name="Pagani I."/>
            <person name="Mead D."/>
            <person name="Brumm P."/>
            <person name="Woyke T."/>
        </authorList>
    </citation>
    <scope>NUCLEOTIDE SEQUENCE [LARGE SCALE GENOMIC DNA]</scope>
    <source>
        <strain evidence="2">ATCC 484 / DSM 20113 / JCM 1341 / NBRC 15513 / NCIMB 8980 / NCTC 7547</strain>
    </source>
</reference>
<proteinExistence type="predicted"/>
<dbReference type="EMBL" id="CP002666">
    <property type="protein sequence ID" value="AEE44897.1"/>
    <property type="molecule type" value="Genomic_DNA"/>
</dbReference>
<sequence length="181" mass="20649">MNRVLYVQRWSRQTRRPFPGHTWIDPSRARQIYECGGDFIEVLDAAETDPDGRPHPRWSIGFASNGFVRTTFYNPAGSTWRSSDYEPHDGRLFRAHVYDYTYPDGEVFYLENQCTRLTRFFFRPDGTGAVETRDKGASGTDLGQFTDANVSGLWVDRPEFGQWSSLADAEHGKAAPADAQR</sequence>
<gene>
    <name evidence="1" type="ordered locus">Celf_0757</name>
</gene>
<evidence type="ECO:0000313" key="1">
    <source>
        <dbReference type="EMBL" id="AEE44897.1"/>
    </source>
</evidence>
<dbReference type="KEGG" id="cfi:Celf_0757"/>